<accession>A0AAE8M5H8</accession>
<dbReference type="EMBL" id="ONZP01000123">
    <property type="protein sequence ID" value="SPJ74450.1"/>
    <property type="molecule type" value="Genomic_DNA"/>
</dbReference>
<gene>
    <name evidence="1" type="ORF">FTOL_04181</name>
</gene>
<dbReference type="Proteomes" id="UP001187734">
    <property type="component" value="Unassembled WGS sequence"/>
</dbReference>
<keyword evidence="2" id="KW-1185">Reference proteome</keyword>
<evidence type="ECO:0000313" key="2">
    <source>
        <dbReference type="Proteomes" id="UP001187734"/>
    </source>
</evidence>
<reference evidence="1" key="1">
    <citation type="submission" date="2018-03" db="EMBL/GenBank/DDBJ databases">
        <authorList>
            <person name="Guldener U."/>
        </authorList>
    </citation>
    <scope>NUCLEOTIDE SEQUENCE</scope>
</reference>
<name>A0AAE8M5H8_9HYPO</name>
<evidence type="ECO:0000313" key="1">
    <source>
        <dbReference type="EMBL" id="SPJ74450.1"/>
    </source>
</evidence>
<organism evidence="1 2">
    <name type="scientific">Fusarium torulosum</name>
    <dbReference type="NCBI Taxonomy" id="33205"/>
    <lineage>
        <taxon>Eukaryota</taxon>
        <taxon>Fungi</taxon>
        <taxon>Dikarya</taxon>
        <taxon>Ascomycota</taxon>
        <taxon>Pezizomycotina</taxon>
        <taxon>Sordariomycetes</taxon>
        <taxon>Hypocreomycetidae</taxon>
        <taxon>Hypocreales</taxon>
        <taxon>Nectriaceae</taxon>
        <taxon>Fusarium</taxon>
    </lineage>
</organism>
<comment type="caution">
    <text evidence="1">The sequence shown here is derived from an EMBL/GenBank/DDBJ whole genome shotgun (WGS) entry which is preliminary data.</text>
</comment>
<proteinExistence type="predicted"/>
<sequence length="123" mass="13373">MSSNKSQSLRTEVSKLARLSNIQGGLPPLMRGLPVLAIMAGEAIAKATDSQNMVEERMLGSDEVFVLQSPQVTTQVSVAKEIGRPGVNMMCRACGQKTDGSFIPRPDILQTQSILFRGVNQRR</sequence>
<dbReference type="AlphaFoldDB" id="A0AAE8M5H8"/>
<protein>
    <submittedName>
        <fullName evidence="1">Uncharacterized protein</fullName>
    </submittedName>
</protein>